<dbReference type="InterPro" id="IPR035906">
    <property type="entry name" value="MetI-like_sf"/>
</dbReference>
<evidence type="ECO:0000256" key="3">
    <source>
        <dbReference type="ARBA" id="ARBA00022989"/>
    </source>
</evidence>
<feature type="transmembrane region" description="Helical" evidence="5">
    <location>
        <begin position="68"/>
        <end position="89"/>
    </location>
</feature>
<dbReference type="SUPFAM" id="SSF161098">
    <property type="entry name" value="MetI-like"/>
    <property type="match status" value="1"/>
</dbReference>
<dbReference type="EMBL" id="VSSQ01035509">
    <property type="protein sequence ID" value="MPM87741.1"/>
    <property type="molecule type" value="Genomic_DNA"/>
</dbReference>
<comment type="subcellular location">
    <subcellularLocation>
        <location evidence="1">Membrane</location>
        <topology evidence="1">Multi-pass membrane protein</topology>
    </subcellularLocation>
</comment>
<proteinExistence type="predicted"/>
<protein>
    <submittedName>
        <fullName evidence="7">Phosphate transport system permease protein PstA</fullName>
    </submittedName>
</protein>
<dbReference type="PROSITE" id="PS50928">
    <property type="entry name" value="ABC_TM1"/>
    <property type="match status" value="1"/>
</dbReference>
<feature type="transmembrane region" description="Helical" evidence="5">
    <location>
        <begin position="131"/>
        <end position="152"/>
    </location>
</feature>
<keyword evidence="4 5" id="KW-0472">Membrane</keyword>
<keyword evidence="2 5" id="KW-0812">Transmembrane</keyword>
<dbReference type="PANTHER" id="PTHR43470:SF3">
    <property type="entry name" value="PHOSPHATE TRANSPORT SYSTEM PERMEASE PROTEIN PSTA-RELATED"/>
    <property type="match status" value="1"/>
</dbReference>
<dbReference type="AlphaFoldDB" id="A0A645DER7"/>
<dbReference type="Pfam" id="PF00528">
    <property type="entry name" value="BPD_transp_1"/>
    <property type="match status" value="1"/>
</dbReference>
<feature type="domain" description="ABC transmembrane type-1" evidence="6">
    <location>
        <begin position="1"/>
        <end position="152"/>
    </location>
</feature>
<name>A0A645DER7_9ZZZZ</name>
<feature type="transmembrane region" description="Helical" evidence="5">
    <location>
        <begin position="12"/>
        <end position="32"/>
    </location>
</feature>
<sequence>MGVTVLFPITQLLGATTTSILLGGLTMSIILLPTIIKSTEEALIVVPQSLRDGSLSLGATKSQTIFKVVLPCAINGILTGILLSIGRVIGESAALIYTMGTFINDSPSLLSQGTSLSVMIWSFMSGEQPNFQLASAISIIILIIVLVLNFVVKAIAKRFTKKFA</sequence>
<keyword evidence="3 5" id="KW-1133">Transmembrane helix</keyword>
<dbReference type="Gene3D" id="1.10.3720.10">
    <property type="entry name" value="MetI-like"/>
    <property type="match status" value="1"/>
</dbReference>
<reference evidence="7" key="1">
    <citation type="submission" date="2019-08" db="EMBL/GenBank/DDBJ databases">
        <authorList>
            <person name="Kucharzyk K."/>
            <person name="Murdoch R.W."/>
            <person name="Higgins S."/>
            <person name="Loffler F."/>
        </authorList>
    </citation>
    <scope>NUCLEOTIDE SEQUENCE</scope>
</reference>
<evidence type="ECO:0000256" key="1">
    <source>
        <dbReference type="ARBA" id="ARBA00004141"/>
    </source>
</evidence>
<evidence type="ECO:0000256" key="4">
    <source>
        <dbReference type="ARBA" id="ARBA00023136"/>
    </source>
</evidence>
<accession>A0A645DER7</accession>
<evidence type="ECO:0000313" key="7">
    <source>
        <dbReference type="EMBL" id="MPM87741.1"/>
    </source>
</evidence>
<evidence type="ECO:0000259" key="6">
    <source>
        <dbReference type="PROSITE" id="PS50928"/>
    </source>
</evidence>
<comment type="caution">
    <text evidence="7">The sequence shown here is derived from an EMBL/GenBank/DDBJ whole genome shotgun (WGS) entry which is preliminary data.</text>
</comment>
<dbReference type="GO" id="GO:0055085">
    <property type="term" value="P:transmembrane transport"/>
    <property type="evidence" value="ECO:0007669"/>
    <property type="project" value="InterPro"/>
</dbReference>
<gene>
    <name evidence="7" type="primary">pstA_16</name>
    <name evidence="7" type="ORF">SDC9_134841</name>
</gene>
<dbReference type="InterPro" id="IPR000515">
    <property type="entry name" value="MetI-like"/>
</dbReference>
<dbReference type="PANTHER" id="PTHR43470">
    <property type="entry name" value="PHOSPHATE TRANSPORT SYSTEM PERMEASE PROTEIN PSTA-RELATED"/>
    <property type="match status" value="1"/>
</dbReference>
<evidence type="ECO:0000256" key="2">
    <source>
        <dbReference type="ARBA" id="ARBA00022692"/>
    </source>
</evidence>
<organism evidence="7">
    <name type="scientific">bioreactor metagenome</name>
    <dbReference type="NCBI Taxonomy" id="1076179"/>
    <lineage>
        <taxon>unclassified sequences</taxon>
        <taxon>metagenomes</taxon>
        <taxon>ecological metagenomes</taxon>
    </lineage>
</organism>
<evidence type="ECO:0000256" key="5">
    <source>
        <dbReference type="SAM" id="Phobius"/>
    </source>
</evidence>
<dbReference type="GO" id="GO:0016020">
    <property type="term" value="C:membrane"/>
    <property type="evidence" value="ECO:0007669"/>
    <property type="project" value="UniProtKB-SubCell"/>
</dbReference>
<dbReference type="CDD" id="cd06261">
    <property type="entry name" value="TM_PBP2"/>
    <property type="match status" value="1"/>
</dbReference>